<dbReference type="PROSITE" id="PS00211">
    <property type="entry name" value="ABC_TRANSPORTER_1"/>
    <property type="match status" value="1"/>
</dbReference>
<protein>
    <submittedName>
        <fullName evidence="6">ABC transporter ATP-binding protein</fullName>
    </submittedName>
</protein>
<evidence type="ECO:0000256" key="2">
    <source>
        <dbReference type="ARBA" id="ARBA00022448"/>
    </source>
</evidence>
<dbReference type="PANTHER" id="PTHR42711:SF5">
    <property type="entry name" value="ABC TRANSPORTER ATP-BINDING PROTEIN NATA"/>
    <property type="match status" value="1"/>
</dbReference>
<dbReference type="Proteomes" id="UP000671862">
    <property type="component" value="Chromosome"/>
</dbReference>
<dbReference type="SMART" id="SM00382">
    <property type="entry name" value="AAA"/>
    <property type="match status" value="1"/>
</dbReference>
<organism evidence="6 7">
    <name type="scientific">Thermosipho ferrireducens</name>
    <dbReference type="NCBI Taxonomy" id="2571116"/>
    <lineage>
        <taxon>Bacteria</taxon>
        <taxon>Thermotogati</taxon>
        <taxon>Thermotogota</taxon>
        <taxon>Thermotogae</taxon>
        <taxon>Thermotogales</taxon>
        <taxon>Fervidobacteriaceae</taxon>
        <taxon>Thermosipho</taxon>
    </lineage>
</organism>
<name>A0ABX7S7U9_9BACT</name>
<keyword evidence="4 6" id="KW-0067">ATP-binding</keyword>
<dbReference type="PANTHER" id="PTHR42711">
    <property type="entry name" value="ABC TRANSPORTER ATP-BINDING PROTEIN"/>
    <property type="match status" value="1"/>
</dbReference>
<dbReference type="Pfam" id="PF00005">
    <property type="entry name" value="ABC_tran"/>
    <property type="match status" value="1"/>
</dbReference>
<dbReference type="InterPro" id="IPR003439">
    <property type="entry name" value="ABC_transporter-like_ATP-bd"/>
</dbReference>
<dbReference type="InterPro" id="IPR050763">
    <property type="entry name" value="ABC_transporter_ATP-binding"/>
</dbReference>
<keyword evidence="3" id="KW-0547">Nucleotide-binding</keyword>
<feature type="domain" description="ABC transporter" evidence="5">
    <location>
        <begin position="3"/>
        <end position="228"/>
    </location>
</feature>
<keyword evidence="2" id="KW-0813">Transport</keyword>
<accession>A0ABX7S7U9</accession>
<dbReference type="Gene3D" id="3.40.50.300">
    <property type="entry name" value="P-loop containing nucleotide triphosphate hydrolases"/>
    <property type="match status" value="1"/>
</dbReference>
<dbReference type="InterPro" id="IPR003593">
    <property type="entry name" value="AAA+_ATPase"/>
</dbReference>
<evidence type="ECO:0000256" key="4">
    <source>
        <dbReference type="ARBA" id="ARBA00022840"/>
    </source>
</evidence>
<dbReference type="InterPro" id="IPR027417">
    <property type="entry name" value="P-loop_NTPase"/>
</dbReference>
<evidence type="ECO:0000256" key="1">
    <source>
        <dbReference type="ARBA" id="ARBA00005417"/>
    </source>
</evidence>
<evidence type="ECO:0000313" key="6">
    <source>
        <dbReference type="EMBL" id="QTA37353.1"/>
    </source>
</evidence>
<gene>
    <name evidence="6" type="ORF">JYK00_06320</name>
</gene>
<evidence type="ECO:0000313" key="7">
    <source>
        <dbReference type="Proteomes" id="UP000671862"/>
    </source>
</evidence>
<reference evidence="6 7" key="1">
    <citation type="submission" date="2021-03" db="EMBL/GenBank/DDBJ databases">
        <title>Thermosipho ferrireducens sp.nov., an anaerobic thermophilic iron-reducing bacterium isolated from a deep-sea hydrothermal sulfide deposits.</title>
        <authorList>
            <person name="Zeng X."/>
            <person name="Chen Y."/>
            <person name="Shao Z."/>
        </authorList>
    </citation>
    <scope>NUCLEOTIDE SEQUENCE [LARGE SCALE GENOMIC DNA]</scope>
    <source>
        <strain evidence="6 7">JL129W03</strain>
    </source>
</reference>
<comment type="similarity">
    <text evidence="1">Belongs to the ABC transporter superfamily.</text>
</comment>
<evidence type="ECO:0000259" key="5">
    <source>
        <dbReference type="PROSITE" id="PS50893"/>
    </source>
</evidence>
<dbReference type="GO" id="GO:0005524">
    <property type="term" value="F:ATP binding"/>
    <property type="evidence" value="ECO:0007669"/>
    <property type="project" value="UniProtKB-KW"/>
</dbReference>
<dbReference type="SUPFAM" id="SSF52540">
    <property type="entry name" value="P-loop containing nucleoside triphosphate hydrolases"/>
    <property type="match status" value="1"/>
</dbReference>
<sequence length="290" mass="32571">MILAVKNLKKYYGDLKAVNNISFEVKRGTVFSLLGPNGAGKTTTVEILEGLRKKTGGEIYYFGEKVNDITKSIKEKIGVALQKTELFKELTVLETVKLFRSFYQKGFTPKEIVDMVGLNEKAKSRVKNLSGGQLQRLVLGLAFVNDPEIIFLDEPTTGLDPQSRRHIWEIIQAFKKSGKTIFLTTHYMEEAERLADMVCIIDNGKIVASGSPDELIKSSGLKSIIEFQADNISTTHFPNCKKLGDKFFFETTNVAEDIQKLLANGIEDFIVRHPTLEDVFLKLTGKKLRD</sequence>
<proteinExistence type="inferred from homology"/>
<evidence type="ECO:0000256" key="3">
    <source>
        <dbReference type="ARBA" id="ARBA00022741"/>
    </source>
</evidence>
<dbReference type="InterPro" id="IPR017871">
    <property type="entry name" value="ABC_transporter-like_CS"/>
</dbReference>
<dbReference type="RefSeq" id="WP_207566078.1">
    <property type="nucleotide sequence ID" value="NZ_CP071446.1"/>
</dbReference>
<dbReference type="PROSITE" id="PS50893">
    <property type="entry name" value="ABC_TRANSPORTER_2"/>
    <property type="match status" value="1"/>
</dbReference>
<dbReference type="EMBL" id="CP071446">
    <property type="protein sequence ID" value="QTA37353.1"/>
    <property type="molecule type" value="Genomic_DNA"/>
</dbReference>
<keyword evidence="7" id="KW-1185">Reference proteome</keyword>